<dbReference type="AlphaFoldDB" id="A0A0F9H715"/>
<reference evidence="1" key="1">
    <citation type="journal article" date="2015" name="Nature">
        <title>Complex archaea that bridge the gap between prokaryotes and eukaryotes.</title>
        <authorList>
            <person name="Spang A."/>
            <person name="Saw J.H."/>
            <person name="Jorgensen S.L."/>
            <person name="Zaremba-Niedzwiedzka K."/>
            <person name="Martijn J."/>
            <person name="Lind A.E."/>
            <person name="van Eijk R."/>
            <person name="Schleper C."/>
            <person name="Guy L."/>
            <person name="Ettema T.J."/>
        </authorList>
    </citation>
    <scope>NUCLEOTIDE SEQUENCE</scope>
</reference>
<accession>A0A0F9H715</accession>
<organism evidence="1">
    <name type="scientific">marine sediment metagenome</name>
    <dbReference type="NCBI Taxonomy" id="412755"/>
    <lineage>
        <taxon>unclassified sequences</taxon>
        <taxon>metagenomes</taxon>
        <taxon>ecological metagenomes</taxon>
    </lineage>
</organism>
<evidence type="ECO:0000313" key="1">
    <source>
        <dbReference type="EMBL" id="KKM06874.1"/>
    </source>
</evidence>
<proteinExistence type="predicted"/>
<dbReference type="InterPro" id="IPR011989">
    <property type="entry name" value="ARM-like"/>
</dbReference>
<dbReference type="EMBL" id="LAZR01015897">
    <property type="protein sequence ID" value="KKM06874.1"/>
    <property type="molecule type" value="Genomic_DNA"/>
</dbReference>
<gene>
    <name evidence="1" type="ORF">LCGC14_1739580</name>
</gene>
<comment type="caution">
    <text evidence="1">The sequence shown here is derived from an EMBL/GenBank/DDBJ whole genome shotgun (WGS) entry which is preliminary data.</text>
</comment>
<dbReference type="SUPFAM" id="SSF48371">
    <property type="entry name" value="ARM repeat"/>
    <property type="match status" value="1"/>
</dbReference>
<dbReference type="InterPro" id="IPR016024">
    <property type="entry name" value="ARM-type_fold"/>
</dbReference>
<name>A0A0F9H715_9ZZZZ</name>
<sequence length="85" mass="9883">MTIKEFEIQYALGSLSEYTKDQLAYDSDTSKGILIILSTDKNYSIRYRVAGNFNTPKEVLTKLSVDKDWYVKWRAIRHMSGDLNK</sequence>
<protein>
    <submittedName>
        <fullName evidence="1">Uncharacterized protein</fullName>
    </submittedName>
</protein>
<dbReference type="Gene3D" id="1.25.10.10">
    <property type="entry name" value="Leucine-rich Repeat Variant"/>
    <property type="match status" value="1"/>
</dbReference>